<keyword evidence="2" id="KW-0472">Membrane</keyword>
<feature type="region of interest" description="Disordered" evidence="1">
    <location>
        <begin position="141"/>
        <end position="173"/>
    </location>
</feature>
<keyword evidence="2" id="KW-0812">Transmembrane</keyword>
<dbReference type="AlphaFoldDB" id="A0A3P7IVD6"/>
<feature type="transmembrane region" description="Helical" evidence="2">
    <location>
        <begin position="232"/>
        <end position="259"/>
    </location>
</feature>
<feature type="region of interest" description="Disordered" evidence="1">
    <location>
        <begin position="264"/>
        <end position="292"/>
    </location>
</feature>
<dbReference type="EMBL" id="UYYB01098070">
    <property type="protein sequence ID" value="VDM76950.1"/>
    <property type="molecule type" value="Genomic_DNA"/>
</dbReference>
<evidence type="ECO:0000256" key="1">
    <source>
        <dbReference type="SAM" id="MobiDB-lite"/>
    </source>
</evidence>
<organism evidence="3 4">
    <name type="scientific">Strongylus vulgaris</name>
    <name type="common">Blood worm</name>
    <dbReference type="NCBI Taxonomy" id="40348"/>
    <lineage>
        <taxon>Eukaryota</taxon>
        <taxon>Metazoa</taxon>
        <taxon>Ecdysozoa</taxon>
        <taxon>Nematoda</taxon>
        <taxon>Chromadorea</taxon>
        <taxon>Rhabditida</taxon>
        <taxon>Rhabditina</taxon>
        <taxon>Rhabditomorpha</taxon>
        <taxon>Strongyloidea</taxon>
        <taxon>Strongylidae</taxon>
        <taxon>Strongylus</taxon>
    </lineage>
</organism>
<evidence type="ECO:0000256" key="2">
    <source>
        <dbReference type="SAM" id="Phobius"/>
    </source>
</evidence>
<protein>
    <submittedName>
        <fullName evidence="3">Uncharacterized protein</fullName>
    </submittedName>
</protein>
<evidence type="ECO:0000313" key="4">
    <source>
        <dbReference type="Proteomes" id="UP000270094"/>
    </source>
</evidence>
<keyword evidence="4" id="KW-1185">Reference proteome</keyword>
<evidence type="ECO:0000313" key="3">
    <source>
        <dbReference type="EMBL" id="VDM76950.1"/>
    </source>
</evidence>
<gene>
    <name evidence="3" type="ORF">SVUK_LOCUS11948</name>
</gene>
<dbReference type="OrthoDB" id="5876823at2759"/>
<proteinExistence type="predicted"/>
<keyword evidence="2" id="KW-1133">Transmembrane helix</keyword>
<reference evidence="3 4" key="1">
    <citation type="submission" date="2018-11" db="EMBL/GenBank/DDBJ databases">
        <authorList>
            <consortium name="Pathogen Informatics"/>
        </authorList>
    </citation>
    <scope>NUCLEOTIDE SEQUENCE [LARGE SCALE GENOMIC DNA]</scope>
</reference>
<sequence>MAGGLANVISTTGFVTGTIAMLRPGEVKSFNGYSAMNVDSLLCAVSQGYCGANVPLYLLYSDAIHDYYIGLQPATFSTYSAQYSGKPLCYVWEDSSSTTTVTTTFTSAVLGISTTTSSILDSTTTSSSIFDNNTTITTPFLNNDSTTSNSSTSITNTSSVSSTSTLYNSTTSSLPPENYTTTTLIGNFSTTTTTAESGETTNPTTLIFSTTTITNERTTTTPKGAKKSFFSFWPLILAGVVGLGVLVITVLALSTISIVRSGKRAIRPQKTSSSPPPPYPYNQNLNSELPPAPVSAMSAPQPFLVNTPMNIPLYTMP</sequence>
<name>A0A3P7IVD6_STRVU</name>
<accession>A0A3P7IVD6</accession>
<dbReference type="Proteomes" id="UP000270094">
    <property type="component" value="Unassembled WGS sequence"/>
</dbReference>